<reference evidence="2" key="1">
    <citation type="journal article" date="2012" name="Appl. Microbiol. Biotechnol.">
        <title>The complete genome sequence of Pantoea ananatis AJ13355, an organism with great biotechnological potential.</title>
        <authorList>
            <person name="Hara Y."/>
            <person name="Kadotani N."/>
            <person name="Izui H."/>
            <person name="Katashkina J.I."/>
            <person name="Kuvaeva T.M."/>
            <person name="Andreeva I.G."/>
            <person name="Golubeva L.I."/>
            <person name="Malko D.B."/>
            <person name="Makeev V.J."/>
            <person name="Mashko S.V."/>
            <person name="Kozlov Y.I."/>
        </authorList>
    </citation>
    <scope>NUCLEOTIDE SEQUENCE [LARGE SCALE GENOMIC DNA]</scope>
    <source>
        <strain evidence="2">AJ13355</strain>
    </source>
</reference>
<accession>A0A0H3L3D7</accession>
<organism evidence="1 2">
    <name type="scientific">Pantoea ananatis (strain AJ13355)</name>
    <dbReference type="NCBI Taxonomy" id="932677"/>
    <lineage>
        <taxon>Bacteria</taxon>
        <taxon>Pseudomonadati</taxon>
        <taxon>Pseudomonadota</taxon>
        <taxon>Gammaproteobacteria</taxon>
        <taxon>Enterobacterales</taxon>
        <taxon>Erwiniaceae</taxon>
        <taxon>Pantoea</taxon>
    </lineage>
</organism>
<evidence type="ECO:0000313" key="1">
    <source>
        <dbReference type="EMBL" id="BAK11307.1"/>
    </source>
</evidence>
<dbReference type="HOGENOM" id="CLU_164045_0_0_6"/>
<dbReference type="EMBL" id="AP012032">
    <property type="protein sequence ID" value="BAK11307.1"/>
    <property type="molecule type" value="Genomic_DNA"/>
</dbReference>
<evidence type="ECO:0008006" key="3">
    <source>
        <dbReference type="Google" id="ProtNLM"/>
    </source>
</evidence>
<dbReference type="NCBIfam" id="NF040640">
    <property type="entry name" value="YcgZ_fam"/>
    <property type="match status" value="1"/>
</dbReference>
<dbReference type="OrthoDB" id="6420902at2"/>
<dbReference type="Proteomes" id="UP000006690">
    <property type="component" value="Chromosome"/>
</dbReference>
<dbReference type="RefSeq" id="WP_013025774.1">
    <property type="nucleotide sequence ID" value="NC_017531.2"/>
</dbReference>
<dbReference type="AlphaFoldDB" id="A0A0H3L3D7"/>
<name>A0A0H3L3D7_PANAA</name>
<gene>
    <name evidence="1" type="primary">ycgZ</name>
    <name evidence="1" type="ordered locus">PAJ_1227</name>
</gene>
<dbReference type="GeneID" id="57268266"/>
<dbReference type="Gene3D" id="1.20.5.5260">
    <property type="match status" value="1"/>
</dbReference>
<protein>
    <recommendedName>
        <fullName evidence="3">YcgZ</fullName>
    </recommendedName>
</protein>
<evidence type="ECO:0000313" key="2">
    <source>
        <dbReference type="Proteomes" id="UP000006690"/>
    </source>
</evidence>
<sequence>MYKNASKPDAMSAIARYFDSASLPTQQETLGSIASEILRAGKSLNRTAICSKLVRRLELAGSAEEEQHYCELLRILFGPKAGN</sequence>
<dbReference type="PATRIC" id="fig|553.3.peg.2322"/>
<dbReference type="eggNOG" id="ENOG5032RTK">
    <property type="taxonomic scope" value="Bacteria"/>
</dbReference>
<dbReference type="KEGG" id="paj:PAJ_1227"/>
<proteinExistence type="predicted"/>